<dbReference type="SUPFAM" id="SSF56059">
    <property type="entry name" value="Glutathione synthetase ATP-binding domain-like"/>
    <property type="match status" value="1"/>
</dbReference>
<proteinExistence type="predicted"/>
<dbReference type="EMBL" id="ALPT02000083">
    <property type="protein sequence ID" value="KGA96063.1"/>
    <property type="molecule type" value="Genomic_DNA"/>
</dbReference>
<reference evidence="1 3" key="1">
    <citation type="journal article" date="2014" name="Genome Announc.">
        <title>Draft Genome Sequence of Bacillus alcalophilus AV1934, a Classic Alkaliphile Isolated from Human Feces in 1934.</title>
        <authorList>
            <person name="Attie O."/>
            <person name="Jayaprakash A."/>
            <person name="Shah H."/>
            <person name="Paulsen I.T."/>
            <person name="Morino M."/>
            <person name="Takahashi Y."/>
            <person name="Narumi I."/>
            <person name="Sachidanandam R."/>
            <person name="Satoh K."/>
            <person name="Ito M."/>
            <person name="Krulwich T.A."/>
        </authorList>
    </citation>
    <scope>NUCLEOTIDE SEQUENCE [LARGE SCALE GENOMIC DNA]</scope>
    <source>
        <strain evidence="1 3">AV1934</strain>
    </source>
</reference>
<dbReference type="Proteomes" id="UP000002754">
    <property type="component" value="Unassembled WGS sequence"/>
</dbReference>
<dbReference type="eggNOG" id="COG0189">
    <property type="taxonomic scope" value="Bacteria"/>
</dbReference>
<protein>
    <recommendedName>
        <fullName evidence="5">ATP-grasp domain-containing protein</fullName>
    </recommendedName>
</protein>
<dbReference type="RefSeq" id="WP_040324169.1">
    <property type="nucleotide sequence ID" value="NZ_ALPT02000083.1"/>
</dbReference>
<evidence type="ECO:0008006" key="5">
    <source>
        <dbReference type="Google" id="ProtNLM"/>
    </source>
</evidence>
<evidence type="ECO:0000313" key="2">
    <source>
        <dbReference type="EMBL" id="THG92297.1"/>
    </source>
</evidence>
<dbReference type="Gene3D" id="3.30.470.20">
    <property type="entry name" value="ATP-grasp fold, B domain"/>
    <property type="match status" value="1"/>
</dbReference>
<dbReference type="EMBL" id="JALP01000006">
    <property type="protein sequence ID" value="THG92297.1"/>
    <property type="molecule type" value="Genomic_DNA"/>
</dbReference>
<evidence type="ECO:0000313" key="1">
    <source>
        <dbReference type="EMBL" id="KGA96063.1"/>
    </source>
</evidence>
<dbReference type="STRING" id="1218173.BALCAV_0218615"/>
<dbReference type="InterPro" id="IPR026838">
    <property type="entry name" value="YheC/D"/>
</dbReference>
<name>A0A094WJC5_ALKAL</name>
<comment type="caution">
    <text evidence="1">The sequence shown here is derived from an EMBL/GenBank/DDBJ whole genome shotgun (WGS) entry which is preliminary data.</text>
</comment>
<accession>A0A094WJC5</accession>
<organism evidence="1 3">
    <name type="scientific">Alkalihalobacillus alcalophilus ATCC 27647 = CGMCC 1.3604</name>
    <dbReference type="NCBI Taxonomy" id="1218173"/>
    <lineage>
        <taxon>Bacteria</taxon>
        <taxon>Bacillati</taxon>
        <taxon>Bacillota</taxon>
        <taxon>Bacilli</taxon>
        <taxon>Bacillales</taxon>
        <taxon>Bacillaceae</taxon>
        <taxon>Alkalihalobacillus</taxon>
    </lineage>
</organism>
<dbReference type="AlphaFoldDB" id="A0A094WJC5"/>
<keyword evidence="3" id="KW-1185">Reference proteome</keyword>
<evidence type="ECO:0000313" key="4">
    <source>
        <dbReference type="Proteomes" id="UP000297014"/>
    </source>
</evidence>
<sequence length="439" mass="52105">MNIKWRTVPKEEAIYLSTAFCQKYEIREKRIFVHFGAWTKELNIKKEEALEENTIELSMQNSAHLESLTKLPFEVKVEKKNLYIGPVVAFIAFKSFESIKKSKLTQYKKRFNHEKLANGLFYICALDSFEPITQTVKGYYYDSEAIEENEQWKLGIFPYPAAIFRRKKLSEQLYDHLHTYVGDTIFNTYHFNKWEFWSWLTVNEQIKQYLPYTERLTDPLTQVKRMLTEYDSVYIKPIQGSLGKKIEMVKMHMGCFQFINAKKTMTQIENEAELKRYLRKFNNQKFIIQQGVPLIYEERKVDFRAYMQKDEHKRWSCSGIIAKFSKKEQIVTNIQQSDKRMLGNEAMALLFHLGEKETEQLVEKVEEVCSFICEQLDRCQSGHYGDLALDFIIDQKLNIWILELNKSYGYVLLQQEGFEEIYEKVMTTPFLYAKSIAGF</sequence>
<reference evidence="2 4" key="2">
    <citation type="submission" date="2014-01" db="EMBL/GenBank/DDBJ databases">
        <title>Draft genome sequencing of Bacillus alcalophilus CGMCC 1.3604.</title>
        <authorList>
            <person name="Yang J."/>
            <person name="Diao L."/>
            <person name="Yang S."/>
        </authorList>
    </citation>
    <scope>NUCLEOTIDE SEQUENCE [LARGE SCALE GENOMIC DNA]</scope>
    <source>
        <strain evidence="2 4">CGMCC 1.3604</strain>
    </source>
</reference>
<dbReference type="Proteomes" id="UP000297014">
    <property type="component" value="Unassembled WGS sequence"/>
</dbReference>
<gene>
    <name evidence="2" type="ORF">AJ85_12170</name>
    <name evidence="1" type="ORF">BALCAV_0218615</name>
</gene>
<evidence type="ECO:0000313" key="3">
    <source>
        <dbReference type="Proteomes" id="UP000002754"/>
    </source>
</evidence>
<dbReference type="Pfam" id="PF14398">
    <property type="entry name" value="ATPgrasp_YheCD"/>
    <property type="match status" value="1"/>
</dbReference>